<reference evidence="2" key="1">
    <citation type="journal article" date="2021" name="Nat. Commun.">
        <title>Genetic determinants of endophytism in the Arabidopsis root mycobiome.</title>
        <authorList>
            <person name="Mesny F."/>
            <person name="Miyauchi S."/>
            <person name="Thiergart T."/>
            <person name="Pickel B."/>
            <person name="Atanasova L."/>
            <person name="Karlsson M."/>
            <person name="Huettel B."/>
            <person name="Barry K.W."/>
            <person name="Haridas S."/>
            <person name="Chen C."/>
            <person name="Bauer D."/>
            <person name="Andreopoulos W."/>
            <person name="Pangilinan J."/>
            <person name="LaButti K."/>
            <person name="Riley R."/>
            <person name="Lipzen A."/>
            <person name="Clum A."/>
            <person name="Drula E."/>
            <person name="Henrissat B."/>
            <person name="Kohler A."/>
            <person name="Grigoriev I.V."/>
            <person name="Martin F.M."/>
            <person name="Hacquard S."/>
        </authorList>
    </citation>
    <scope>NUCLEOTIDE SEQUENCE</scope>
    <source>
        <strain evidence="2">MPI-CAGE-AT-0016</strain>
    </source>
</reference>
<evidence type="ECO:0008006" key="4">
    <source>
        <dbReference type="Google" id="ProtNLM"/>
    </source>
</evidence>
<feature type="signal peptide" evidence="1">
    <location>
        <begin position="1"/>
        <end position="18"/>
    </location>
</feature>
<keyword evidence="3" id="KW-1185">Reference proteome</keyword>
<evidence type="ECO:0000313" key="2">
    <source>
        <dbReference type="EMBL" id="KAH7362235.1"/>
    </source>
</evidence>
<dbReference type="EMBL" id="JAGPXD010000003">
    <property type="protein sequence ID" value="KAH7362235.1"/>
    <property type="molecule type" value="Genomic_DNA"/>
</dbReference>
<evidence type="ECO:0000256" key="1">
    <source>
        <dbReference type="SAM" id="SignalP"/>
    </source>
</evidence>
<gene>
    <name evidence="2" type="ORF">B0T11DRAFT_280421</name>
</gene>
<name>A0A8K0X4Y5_9PEZI</name>
<evidence type="ECO:0000313" key="3">
    <source>
        <dbReference type="Proteomes" id="UP000813385"/>
    </source>
</evidence>
<proteinExistence type="predicted"/>
<dbReference type="AlphaFoldDB" id="A0A8K0X4Y5"/>
<sequence>MLAGIVLTVRVNSLVCTACWSIGRTLREGKSMCCHGDGEVDGRDGFTVTWMQTAFLIRSPPSRPEQHALSSKCSSERLLTLIRCPRLV</sequence>
<comment type="caution">
    <text evidence="2">The sequence shown here is derived from an EMBL/GenBank/DDBJ whole genome shotgun (WGS) entry which is preliminary data.</text>
</comment>
<organism evidence="2 3">
    <name type="scientific">Plectosphaerella cucumerina</name>
    <dbReference type="NCBI Taxonomy" id="40658"/>
    <lineage>
        <taxon>Eukaryota</taxon>
        <taxon>Fungi</taxon>
        <taxon>Dikarya</taxon>
        <taxon>Ascomycota</taxon>
        <taxon>Pezizomycotina</taxon>
        <taxon>Sordariomycetes</taxon>
        <taxon>Hypocreomycetidae</taxon>
        <taxon>Glomerellales</taxon>
        <taxon>Plectosphaerellaceae</taxon>
        <taxon>Plectosphaerella</taxon>
    </lineage>
</organism>
<keyword evidence="1" id="KW-0732">Signal</keyword>
<feature type="chain" id="PRO_5035470887" description="Secreted protein" evidence="1">
    <location>
        <begin position="19"/>
        <end position="88"/>
    </location>
</feature>
<protein>
    <recommendedName>
        <fullName evidence="4">Secreted protein</fullName>
    </recommendedName>
</protein>
<accession>A0A8K0X4Y5</accession>
<dbReference type="Proteomes" id="UP000813385">
    <property type="component" value="Unassembled WGS sequence"/>
</dbReference>